<name>A0A9W2Z5R7_BIOGL</name>
<dbReference type="OrthoDB" id="6191690at2759"/>
<dbReference type="GO" id="GO:0004713">
    <property type="term" value="F:protein tyrosine kinase activity"/>
    <property type="evidence" value="ECO:0007669"/>
    <property type="project" value="UniProtKB-KW"/>
</dbReference>
<keyword evidence="7" id="KW-0829">Tyrosine-protein kinase</keyword>
<dbReference type="SMART" id="SM00219">
    <property type="entry name" value="TyrKc"/>
    <property type="match status" value="1"/>
</dbReference>
<dbReference type="GO" id="GO:0050793">
    <property type="term" value="P:regulation of developmental process"/>
    <property type="evidence" value="ECO:0007669"/>
    <property type="project" value="UniProtKB-ARBA"/>
</dbReference>
<dbReference type="PROSITE" id="PS50011">
    <property type="entry name" value="PROTEIN_KINASE_DOM"/>
    <property type="match status" value="1"/>
</dbReference>
<evidence type="ECO:0000256" key="6">
    <source>
        <dbReference type="ARBA" id="ARBA00023136"/>
    </source>
</evidence>
<dbReference type="Gene3D" id="3.30.200.20">
    <property type="entry name" value="Phosphorylase Kinase, domain 1"/>
    <property type="match status" value="1"/>
</dbReference>
<keyword evidence="2" id="KW-0808">Transferase</keyword>
<dbReference type="GeneID" id="106074616"/>
<dbReference type="Gene3D" id="1.10.533.10">
    <property type="entry name" value="Death Domain, Fas"/>
    <property type="match status" value="1"/>
</dbReference>
<organism evidence="9 10">
    <name type="scientific">Biomphalaria glabrata</name>
    <name type="common">Bloodfluke planorb</name>
    <name type="synonym">Freshwater snail</name>
    <dbReference type="NCBI Taxonomy" id="6526"/>
    <lineage>
        <taxon>Eukaryota</taxon>
        <taxon>Metazoa</taxon>
        <taxon>Spiralia</taxon>
        <taxon>Lophotrochozoa</taxon>
        <taxon>Mollusca</taxon>
        <taxon>Gastropoda</taxon>
        <taxon>Heterobranchia</taxon>
        <taxon>Euthyneura</taxon>
        <taxon>Panpulmonata</taxon>
        <taxon>Hygrophila</taxon>
        <taxon>Lymnaeoidea</taxon>
        <taxon>Planorbidae</taxon>
        <taxon>Biomphalaria</taxon>
    </lineage>
</organism>
<protein>
    <submittedName>
        <fullName evidence="10">Uncharacterized protein LOC106074616 isoform X1</fullName>
    </submittedName>
</protein>
<gene>
    <name evidence="10" type="primary">LOC106074616</name>
</gene>
<evidence type="ECO:0000259" key="8">
    <source>
        <dbReference type="PROSITE" id="PS50011"/>
    </source>
</evidence>
<evidence type="ECO:0000256" key="7">
    <source>
        <dbReference type="ARBA" id="ARBA00023137"/>
    </source>
</evidence>
<dbReference type="InterPro" id="IPR020635">
    <property type="entry name" value="Tyr_kinase_cat_dom"/>
</dbReference>
<dbReference type="Pfam" id="PF07714">
    <property type="entry name" value="PK_Tyr_Ser-Thr"/>
    <property type="match status" value="1"/>
</dbReference>
<dbReference type="GO" id="GO:1902533">
    <property type="term" value="P:positive regulation of intracellular signal transduction"/>
    <property type="evidence" value="ECO:0007669"/>
    <property type="project" value="UniProtKB-ARBA"/>
</dbReference>
<accession>A0A9W2Z5R7</accession>
<dbReference type="InterPro" id="IPR011029">
    <property type="entry name" value="DEATH-like_dom_sf"/>
</dbReference>
<dbReference type="InterPro" id="IPR008266">
    <property type="entry name" value="Tyr_kinase_AS"/>
</dbReference>
<proteinExistence type="predicted"/>
<keyword evidence="9" id="KW-1185">Reference proteome</keyword>
<evidence type="ECO:0000256" key="3">
    <source>
        <dbReference type="ARBA" id="ARBA00022741"/>
    </source>
</evidence>
<evidence type="ECO:0000256" key="2">
    <source>
        <dbReference type="ARBA" id="ARBA00022679"/>
    </source>
</evidence>
<dbReference type="Proteomes" id="UP001165740">
    <property type="component" value="Chromosome 16"/>
</dbReference>
<keyword evidence="5" id="KW-0067">ATP-binding</keyword>
<dbReference type="FunFam" id="1.10.510.10:FF:001512">
    <property type="entry name" value="Receptor tyrosine-protein kinase erbB-2"/>
    <property type="match status" value="1"/>
</dbReference>
<keyword evidence="4" id="KW-0418">Kinase</keyword>
<dbReference type="GO" id="GO:0030182">
    <property type="term" value="P:neuron differentiation"/>
    <property type="evidence" value="ECO:0007669"/>
    <property type="project" value="UniProtKB-ARBA"/>
</dbReference>
<dbReference type="InterPro" id="IPR011009">
    <property type="entry name" value="Kinase-like_dom_sf"/>
</dbReference>
<dbReference type="RefSeq" id="XP_055870365.1">
    <property type="nucleotide sequence ID" value="XM_056014390.1"/>
</dbReference>
<evidence type="ECO:0000313" key="10">
    <source>
        <dbReference type="RefSeq" id="XP_055870365.1"/>
    </source>
</evidence>
<dbReference type="Gene3D" id="1.10.510.10">
    <property type="entry name" value="Transferase(Phosphotransferase) domain 1"/>
    <property type="match status" value="1"/>
</dbReference>
<dbReference type="GO" id="GO:0031349">
    <property type="term" value="P:positive regulation of defense response"/>
    <property type="evidence" value="ECO:0007669"/>
    <property type="project" value="UniProtKB-ARBA"/>
</dbReference>
<sequence length="1099" mass="126261">MLKMDDAQSMTCTAAVADDASITFSNFPVKLNKLLKDSIYDLFISFIIAENIVNVFKKYSPKVLVDKDIEIVKRKAECKGNIEANEELLNRLVTYEDWFPCLLQCLRDKQVNQGHIALKMEEIGDFVKSELQREVENHKFQYPSASVSSVSVKSCSVSDLDEKEKSQMLEKYHSLLFESTEDVLNLTPCQVEHLLGSLVLKLSSPGADNDTLKAVMQLLTIVKLYIHNTHSFEEVIIRLELPGKLVPLCFMPVEPDLSTNSKRQVMKIKQSSFEVLTHLMFSTALISHELIEKDLLNAIQNVLDSREFQLDKETDKEIQISRAEIKRDIVLILSSVVRNIDLKENCLLIAKFEKILKQTLVDQDKLVHDLSLFLSAYVQYDFMPFLKENNINIDDMLQSLLSHLRFYAIYNVLNSKVEIQTLAYFEGFAKLATIKQIKRKMKQMTVMRKLYFITKELGGSKCHAVFVRILTILGTFQVEDKINEAKDPEYFSRPQLPNLYYSCLEEKDLEEILSRNVQEIESYLKALCEKLMNWSYVQVHEVVNDLVLLLKIIQKIQTRLDEFHPVLVSSKLSATLEQICLHFFTSKETLFTALKVYLILVEMCSLFSQTLATRKFFFILILIMEDIERKSLIDRLFLEKTQNIASLIMLTIVSKSKEKCIVLEQPDVIKQLTKSVRSSNYMVLVIARVLVLSHEEHEDAVKFLIHWLKEAMSNQQCMAMNGLSAKLILYCLSQLSNNSSNRLLIKDNSYIKSLHQEFLPETDPSLSLSYIILLKKLGVFDNATKEVPSLKEEAGNIEDSNADQTECKNIDNGCSLDEKNIDEEEKTSAFVSFGEYELSRKNVIIKDLLISNTTSQVWKGKMNGSIDVAVKILNSETMSKDEFLIEAKILSKIKNKHNIQFLGVVLEKPLYIVTEFIPNGTLLHVLKSDSGKTIKLDNMLKMNRQVCEGMNYLECHKIVHRDLRAENVLVGNNYKVIITGFGNATTIDNESNQISRKDFSYKIKWTAPEAATNKQFSSKSDVWSFGILMYEIVTFGSEPYDKMSDSDALQMIQDGRRLLKPKNERLEIPHSYYNSMMSCWRKLPEERPNFECLLNKVIK</sequence>
<evidence type="ECO:0000313" key="9">
    <source>
        <dbReference type="Proteomes" id="UP001165740"/>
    </source>
</evidence>
<dbReference type="GO" id="GO:0005524">
    <property type="term" value="F:ATP binding"/>
    <property type="evidence" value="ECO:0007669"/>
    <property type="project" value="UniProtKB-KW"/>
</dbReference>
<dbReference type="PROSITE" id="PS00109">
    <property type="entry name" value="PROTEIN_KINASE_TYR"/>
    <property type="match status" value="1"/>
</dbReference>
<dbReference type="SUPFAM" id="SSF56112">
    <property type="entry name" value="Protein kinase-like (PK-like)"/>
    <property type="match status" value="1"/>
</dbReference>
<keyword evidence="6" id="KW-0472">Membrane</keyword>
<comment type="subcellular location">
    <subcellularLocation>
        <location evidence="1">Endomembrane system</location>
    </subcellularLocation>
</comment>
<dbReference type="InterPro" id="IPR000719">
    <property type="entry name" value="Prot_kinase_dom"/>
</dbReference>
<evidence type="ECO:0000256" key="1">
    <source>
        <dbReference type="ARBA" id="ARBA00004308"/>
    </source>
</evidence>
<keyword evidence="3" id="KW-0547">Nucleotide-binding</keyword>
<dbReference type="GO" id="GO:0012505">
    <property type="term" value="C:endomembrane system"/>
    <property type="evidence" value="ECO:0007669"/>
    <property type="project" value="UniProtKB-SubCell"/>
</dbReference>
<evidence type="ECO:0000256" key="5">
    <source>
        <dbReference type="ARBA" id="ARBA00022840"/>
    </source>
</evidence>
<dbReference type="InterPro" id="IPR050198">
    <property type="entry name" value="Non-receptor_tyrosine_kinases"/>
</dbReference>
<dbReference type="InterPro" id="IPR001245">
    <property type="entry name" value="Ser-Thr/Tyr_kinase_cat_dom"/>
</dbReference>
<dbReference type="AlphaFoldDB" id="A0A9W2Z5R7"/>
<dbReference type="PANTHER" id="PTHR24418">
    <property type="entry name" value="TYROSINE-PROTEIN KINASE"/>
    <property type="match status" value="1"/>
</dbReference>
<dbReference type="GO" id="GO:0048468">
    <property type="term" value="P:cell development"/>
    <property type="evidence" value="ECO:0007669"/>
    <property type="project" value="UniProtKB-ARBA"/>
</dbReference>
<reference evidence="10" key="1">
    <citation type="submission" date="2025-08" db="UniProtKB">
        <authorList>
            <consortium name="RefSeq"/>
        </authorList>
    </citation>
    <scope>IDENTIFICATION</scope>
</reference>
<feature type="domain" description="Protein kinase" evidence="8">
    <location>
        <begin position="843"/>
        <end position="1099"/>
    </location>
</feature>
<evidence type="ECO:0000256" key="4">
    <source>
        <dbReference type="ARBA" id="ARBA00022777"/>
    </source>
</evidence>
<dbReference type="PRINTS" id="PR00109">
    <property type="entry name" value="TYRKINASE"/>
</dbReference>